<dbReference type="PANTHER" id="PTHR11571">
    <property type="entry name" value="GLUTATHIONE S-TRANSFERASE"/>
    <property type="match status" value="1"/>
</dbReference>
<dbReference type="PROSITE" id="PS50404">
    <property type="entry name" value="GST_NTER"/>
    <property type="match status" value="1"/>
</dbReference>
<dbReference type="CDD" id="cd03192">
    <property type="entry name" value="GST_C_Sigma_like"/>
    <property type="match status" value="1"/>
</dbReference>
<accession>A0ABD6ENU6</accession>
<proteinExistence type="predicted"/>
<keyword evidence="8" id="KW-1185">Reference proteome</keyword>
<dbReference type="InterPro" id="IPR036249">
    <property type="entry name" value="Thioredoxin-like_sf"/>
</dbReference>
<dbReference type="InterPro" id="IPR004045">
    <property type="entry name" value="Glutathione_S-Trfase_N"/>
</dbReference>
<feature type="domain" description="GST C-terminal" evidence="6">
    <location>
        <begin position="82"/>
        <end position="205"/>
    </location>
</feature>
<dbReference type="EC" id="2.5.1.18" evidence="1"/>
<name>A0ABD6ENU6_9BILA</name>
<comment type="catalytic activity">
    <reaction evidence="3">
        <text>RX + glutathione = an S-substituted glutathione + a halide anion + H(+)</text>
        <dbReference type="Rhea" id="RHEA:16437"/>
        <dbReference type="ChEBI" id="CHEBI:15378"/>
        <dbReference type="ChEBI" id="CHEBI:16042"/>
        <dbReference type="ChEBI" id="CHEBI:17792"/>
        <dbReference type="ChEBI" id="CHEBI:57925"/>
        <dbReference type="ChEBI" id="CHEBI:90779"/>
        <dbReference type="EC" id="2.5.1.18"/>
    </reaction>
</comment>
<dbReference type="InterPro" id="IPR050213">
    <property type="entry name" value="GST_superfamily"/>
</dbReference>
<gene>
    <name evidence="7" type="ORF">AB6A40_008195</name>
</gene>
<dbReference type="Pfam" id="PF13417">
    <property type="entry name" value="GST_N_3"/>
    <property type="match status" value="1"/>
</dbReference>
<dbReference type="SFLD" id="SFLDS00019">
    <property type="entry name" value="Glutathione_Transferase_(cytos"/>
    <property type="match status" value="1"/>
</dbReference>
<evidence type="ECO:0000313" key="7">
    <source>
        <dbReference type="EMBL" id="MFH4981486.1"/>
    </source>
</evidence>
<dbReference type="InterPro" id="IPR036282">
    <property type="entry name" value="Glutathione-S-Trfase_C_sf"/>
</dbReference>
<comment type="caution">
    <text evidence="7">The sequence shown here is derived from an EMBL/GenBank/DDBJ whole genome shotgun (WGS) entry which is preliminary data.</text>
</comment>
<feature type="domain" description="GST N-terminal" evidence="5">
    <location>
        <begin position="2"/>
        <end position="80"/>
    </location>
</feature>
<dbReference type="FunFam" id="3.40.30.10:FF:000035">
    <property type="entry name" value="hematopoietic prostaglandin D synthase"/>
    <property type="match status" value="1"/>
</dbReference>
<dbReference type="Gene3D" id="3.40.30.10">
    <property type="entry name" value="Glutaredoxin"/>
    <property type="match status" value="1"/>
</dbReference>
<dbReference type="InterPro" id="IPR040079">
    <property type="entry name" value="Glutathione_S-Trfase"/>
</dbReference>
<dbReference type="SUPFAM" id="SSF47616">
    <property type="entry name" value="GST C-terminal domain-like"/>
    <property type="match status" value="1"/>
</dbReference>
<evidence type="ECO:0000259" key="5">
    <source>
        <dbReference type="PROSITE" id="PS50404"/>
    </source>
</evidence>
<dbReference type="Gene3D" id="1.20.1050.10">
    <property type="match status" value="1"/>
</dbReference>
<evidence type="ECO:0000259" key="6">
    <source>
        <dbReference type="PROSITE" id="PS50405"/>
    </source>
</evidence>
<evidence type="ECO:0000256" key="2">
    <source>
        <dbReference type="ARBA" id="ARBA00022679"/>
    </source>
</evidence>
<dbReference type="GO" id="GO:0004364">
    <property type="term" value="F:glutathione transferase activity"/>
    <property type="evidence" value="ECO:0007669"/>
    <property type="project" value="UniProtKB-EC"/>
</dbReference>
<reference evidence="7 8" key="1">
    <citation type="submission" date="2024-08" db="EMBL/GenBank/DDBJ databases">
        <title>Gnathostoma spinigerum genome.</title>
        <authorList>
            <person name="Gonzalez-Bertolin B."/>
            <person name="Monzon S."/>
            <person name="Zaballos A."/>
            <person name="Jimenez P."/>
            <person name="Dekumyoy P."/>
            <person name="Varona S."/>
            <person name="Cuesta I."/>
            <person name="Sumanam S."/>
            <person name="Adisakwattana P."/>
            <person name="Gasser R.B."/>
            <person name="Hernandez-Gonzalez A."/>
            <person name="Young N.D."/>
            <person name="Perteguer M.J."/>
        </authorList>
    </citation>
    <scope>NUCLEOTIDE SEQUENCE [LARGE SCALE GENOMIC DNA]</scope>
    <source>
        <strain evidence="7">AL3</strain>
        <tissue evidence="7">Liver</tissue>
    </source>
</reference>
<evidence type="ECO:0000256" key="1">
    <source>
        <dbReference type="ARBA" id="ARBA00012452"/>
    </source>
</evidence>
<dbReference type="SFLD" id="SFLDG01205">
    <property type="entry name" value="AMPS.1"/>
    <property type="match status" value="1"/>
</dbReference>
<dbReference type="SUPFAM" id="SSF52833">
    <property type="entry name" value="Thioredoxin-like"/>
    <property type="match status" value="1"/>
</dbReference>
<dbReference type="EMBL" id="JBGFUD010007309">
    <property type="protein sequence ID" value="MFH4981486.1"/>
    <property type="molecule type" value="Genomic_DNA"/>
</dbReference>
<evidence type="ECO:0000256" key="3">
    <source>
        <dbReference type="ARBA" id="ARBA00047960"/>
    </source>
</evidence>
<evidence type="ECO:0000256" key="4">
    <source>
        <dbReference type="ARBA" id="ARBA00072946"/>
    </source>
</evidence>
<dbReference type="Pfam" id="PF14497">
    <property type="entry name" value="GST_C_3"/>
    <property type="match status" value="1"/>
</dbReference>
<dbReference type="GO" id="GO:0004602">
    <property type="term" value="F:glutathione peroxidase activity"/>
    <property type="evidence" value="ECO:0007669"/>
    <property type="project" value="UniProtKB-ARBA"/>
</dbReference>
<dbReference type="SFLD" id="SFLDG00363">
    <property type="entry name" value="AMPS_(cytGST):_Alpha-__Mu-__Pi"/>
    <property type="match status" value="1"/>
</dbReference>
<dbReference type="Proteomes" id="UP001608902">
    <property type="component" value="Unassembled WGS sequence"/>
</dbReference>
<protein>
    <recommendedName>
        <fullName evidence="4">Glutathione S-transferase 1</fullName>
        <ecNumber evidence="1">2.5.1.18</ecNumber>
    </recommendedName>
</protein>
<dbReference type="InterPro" id="IPR004046">
    <property type="entry name" value="GST_C"/>
</dbReference>
<dbReference type="PROSITE" id="PS50405">
    <property type="entry name" value="GST_CTER"/>
    <property type="match status" value="1"/>
</dbReference>
<evidence type="ECO:0000313" key="8">
    <source>
        <dbReference type="Proteomes" id="UP001608902"/>
    </source>
</evidence>
<dbReference type="CDD" id="cd03039">
    <property type="entry name" value="GST_N_Sigma_like"/>
    <property type="match status" value="1"/>
</dbReference>
<keyword evidence="2" id="KW-0808">Transferase</keyword>
<organism evidence="7 8">
    <name type="scientific">Gnathostoma spinigerum</name>
    <dbReference type="NCBI Taxonomy" id="75299"/>
    <lineage>
        <taxon>Eukaryota</taxon>
        <taxon>Metazoa</taxon>
        <taxon>Ecdysozoa</taxon>
        <taxon>Nematoda</taxon>
        <taxon>Chromadorea</taxon>
        <taxon>Rhabditida</taxon>
        <taxon>Spirurina</taxon>
        <taxon>Gnathostomatomorpha</taxon>
        <taxon>Gnathostomatoidea</taxon>
        <taxon>Gnathostomatidae</taxon>
        <taxon>Gnathostoma</taxon>
    </lineage>
</organism>
<dbReference type="AlphaFoldDB" id="A0ABD6ENU6"/>
<sequence length="205" mass="23526">MPDYKLQYFELHGRAEPIRILLHYLEIPYTEEYIKQEDWPSIKPSTPLGQLPVLTVDEKLKLGQTTAILRYLGRTHGLCGLSPEEDAVIDMYGEQLQDGISAAVPYIRSIVKGEGDPETTKKEYVVPNIKNVTGPIFENQLKANGTGYLVGKKLTWVDLFMANFFSRIPDEELLDDFPTVKKHKEMIFNLPTVKKYIETRPKHIF</sequence>
<dbReference type="PANTHER" id="PTHR11571:SF261">
    <property type="entry name" value="GLUTATHIONE S-TRANSFERASE GST-36-RELATED"/>
    <property type="match status" value="1"/>
</dbReference>
<dbReference type="InterPro" id="IPR010987">
    <property type="entry name" value="Glutathione-S-Trfase_C-like"/>
</dbReference>